<dbReference type="EMBL" id="CP067424">
    <property type="protein sequence ID" value="QQP93972.1"/>
    <property type="molecule type" value="Genomic_DNA"/>
</dbReference>
<geneLocation type="plasmid" evidence="12 13">
    <name>pTT6-4</name>
</geneLocation>
<dbReference type="Pfam" id="PF07568">
    <property type="entry name" value="HisKA_2"/>
    <property type="match status" value="1"/>
</dbReference>
<evidence type="ECO:0000256" key="6">
    <source>
        <dbReference type="ARBA" id="ARBA00022777"/>
    </source>
</evidence>
<keyword evidence="3" id="KW-0597">Phosphoprotein</keyword>
<dbReference type="PANTHER" id="PTHR43102:SF2">
    <property type="entry name" value="GAF DOMAIN-CONTAINING PROTEIN"/>
    <property type="match status" value="1"/>
</dbReference>
<dbReference type="SMART" id="SM00911">
    <property type="entry name" value="HWE_HK"/>
    <property type="match status" value="1"/>
</dbReference>
<dbReference type="InterPro" id="IPR003018">
    <property type="entry name" value="GAF"/>
</dbReference>
<keyword evidence="12" id="KW-0614">Plasmid</keyword>
<feature type="region of interest" description="Disordered" evidence="8">
    <location>
        <begin position="1"/>
        <end position="27"/>
    </location>
</feature>
<keyword evidence="4" id="KW-0808">Transferase</keyword>
<sequence length="390" mass="42466">MSAPGRDFATEKRKAQMDEKPDPADDPERLAALHDYQVLDTPREAAFDTLVELAARICAVPVAVINLVESRRQWFKAELGLGVRETPIDVSICRHFLLRPGLTVVPDTLRDERLCCNPLVTADDGLRFYAGCLLQTADGHAIGTLCVLDRRPRDLDADQRFALRALADQVMAQLELRRTLRQKSRLLERHELLIREVNHRTKNNLQLISSIISLQLRSIDDPAARAALLDTGSRIRSIAAVHEQLYRADQVGAVDLGTFLQALAPGLQSSAPHGVTLTVEAAPVPVPLDTAVPVALMVNEFVTNALKYAYGEGTGGPVRVVLRTVGGRVELVVRDHGRGLPADFDLRRSRSLGMRIILSLAGQIDAAVVIGNADPGTECRVSFGAAVPSA</sequence>
<dbReference type="Pfam" id="PF13581">
    <property type="entry name" value="HATPase_c_2"/>
    <property type="match status" value="1"/>
</dbReference>
<organism evidence="12 13">
    <name type="scientific">Skermanella cutis</name>
    <dbReference type="NCBI Taxonomy" id="2775420"/>
    <lineage>
        <taxon>Bacteria</taxon>
        <taxon>Pseudomonadati</taxon>
        <taxon>Pseudomonadota</taxon>
        <taxon>Alphaproteobacteria</taxon>
        <taxon>Rhodospirillales</taxon>
        <taxon>Azospirillaceae</taxon>
        <taxon>Skermanella</taxon>
    </lineage>
</organism>
<dbReference type="Proteomes" id="UP000595197">
    <property type="component" value="Plasmid pTT6-4"/>
</dbReference>
<evidence type="ECO:0000256" key="2">
    <source>
        <dbReference type="ARBA" id="ARBA00012438"/>
    </source>
</evidence>
<feature type="domain" description="Histidine kinase/HSP90-like ATPase" evidence="10">
    <location>
        <begin position="289"/>
        <end position="387"/>
    </location>
</feature>
<dbReference type="InterPro" id="IPR029016">
    <property type="entry name" value="GAF-like_dom_sf"/>
</dbReference>
<proteinExistence type="predicted"/>
<dbReference type="SMART" id="SM00387">
    <property type="entry name" value="HATPase_c"/>
    <property type="match status" value="1"/>
</dbReference>
<keyword evidence="6" id="KW-0418">Kinase</keyword>
<dbReference type="InterPro" id="IPR011102">
    <property type="entry name" value="Sig_transdc_His_kinase_HWE"/>
</dbReference>
<feature type="domain" description="Signal transduction histidine kinase HWE region" evidence="11">
    <location>
        <begin position="196"/>
        <end position="281"/>
    </location>
</feature>
<evidence type="ECO:0000259" key="10">
    <source>
        <dbReference type="SMART" id="SM00387"/>
    </source>
</evidence>
<accession>A0ABX7BHV0</accession>
<dbReference type="Gene3D" id="3.30.450.40">
    <property type="match status" value="1"/>
</dbReference>
<evidence type="ECO:0000256" key="7">
    <source>
        <dbReference type="ARBA" id="ARBA00022840"/>
    </source>
</evidence>
<keyword evidence="7 12" id="KW-0067">ATP-binding</keyword>
<dbReference type="Pfam" id="PF01590">
    <property type="entry name" value="GAF"/>
    <property type="match status" value="1"/>
</dbReference>
<dbReference type="InterPro" id="IPR011495">
    <property type="entry name" value="Sig_transdc_His_kin_sub2_dim/P"/>
</dbReference>
<evidence type="ECO:0000259" key="11">
    <source>
        <dbReference type="SMART" id="SM00911"/>
    </source>
</evidence>
<feature type="domain" description="GAF" evidence="9">
    <location>
        <begin position="42"/>
        <end position="184"/>
    </location>
</feature>
<dbReference type="SUPFAM" id="SSF55874">
    <property type="entry name" value="ATPase domain of HSP90 chaperone/DNA topoisomerase II/histidine kinase"/>
    <property type="match status" value="1"/>
</dbReference>
<dbReference type="RefSeq" id="WP_201083799.1">
    <property type="nucleotide sequence ID" value="NZ_CP067424.1"/>
</dbReference>
<protein>
    <recommendedName>
        <fullName evidence="2">histidine kinase</fullName>
        <ecNumber evidence="2">2.7.13.3</ecNumber>
    </recommendedName>
</protein>
<reference evidence="12" key="1">
    <citation type="submission" date="2021-02" db="EMBL/GenBank/DDBJ databases">
        <title>Skermanella TT6 skin isolate.</title>
        <authorList>
            <person name="Lee K."/>
            <person name="Ganzorig M."/>
        </authorList>
    </citation>
    <scope>NUCLEOTIDE SEQUENCE</scope>
    <source>
        <strain evidence="12">TT6</strain>
    </source>
</reference>
<evidence type="ECO:0000259" key="9">
    <source>
        <dbReference type="SMART" id="SM00065"/>
    </source>
</evidence>
<evidence type="ECO:0000256" key="8">
    <source>
        <dbReference type="SAM" id="MobiDB-lite"/>
    </source>
</evidence>
<dbReference type="Gene3D" id="3.30.565.10">
    <property type="entry name" value="Histidine kinase-like ATPase, C-terminal domain"/>
    <property type="match status" value="1"/>
</dbReference>
<keyword evidence="13" id="KW-1185">Reference proteome</keyword>
<dbReference type="PANTHER" id="PTHR43102">
    <property type="entry name" value="SLR1143 PROTEIN"/>
    <property type="match status" value="1"/>
</dbReference>
<dbReference type="EC" id="2.7.13.3" evidence="2"/>
<keyword evidence="5" id="KW-0547">Nucleotide-binding</keyword>
<gene>
    <name evidence="12" type="ORF">IGS68_34910</name>
</gene>
<dbReference type="InterPro" id="IPR036890">
    <property type="entry name" value="HATPase_C_sf"/>
</dbReference>
<evidence type="ECO:0000256" key="3">
    <source>
        <dbReference type="ARBA" id="ARBA00022553"/>
    </source>
</evidence>
<name>A0ABX7BHV0_9PROT</name>
<evidence type="ECO:0000256" key="4">
    <source>
        <dbReference type="ARBA" id="ARBA00022679"/>
    </source>
</evidence>
<dbReference type="InterPro" id="IPR003594">
    <property type="entry name" value="HATPase_dom"/>
</dbReference>
<dbReference type="SMART" id="SM00065">
    <property type="entry name" value="GAF"/>
    <property type="match status" value="1"/>
</dbReference>
<evidence type="ECO:0000256" key="5">
    <source>
        <dbReference type="ARBA" id="ARBA00022741"/>
    </source>
</evidence>
<evidence type="ECO:0000313" key="12">
    <source>
        <dbReference type="EMBL" id="QQP93972.1"/>
    </source>
</evidence>
<feature type="compositionally biased region" description="Basic and acidic residues" evidence="8">
    <location>
        <begin position="8"/>
        <end position="27"/>
    </location>
</feature>
<dbReference type="GO" id="GO:0005524">
    <property type="term" value="F:ATP binding"/>
    <property type="evidence" value="ECO:0007669"/>
    <property type="project" value="UniProtKB-KW"/>
</dbReference>
<comment type="catalytic activity">
    <reaction evidence="1">
        <text>ATP + protein L-histidine = ADP + protein N-phospho-L-histidine.</text>
        <dbReference type="EC" id="2.7.13.3"/>
    </reaction>
</comment>
<dbReference type="SUPFAM" id="SSF55781">
    <property type="entry name" value="GAF domain-like"/>
    <property type="match status" value="1"/>
</dbReference>
<evidence type="ECO:0000256" key="1">
    <source>
        <dbReference type="ARBA" id="ARBA00000085"/>
    </source>
</evidence>
<evidence type="ECO:0000313" key="13">
    <source>
        <dbReference type="Proteomes" id="UP000595197"/>
    </source>
</evidence>